<name>A0ABY5LPK9_9CYAN</name>
<dbReference type="Gene3D" id="3.30.1330.70">
    <property type="entry name" value="Holliday junction resolvase RusA"/>
    <property type="match status" value="1"/>
</dbReference>
<dbReference type="InterPro" id="IPR036614">
    <property type="entry name" value="RusA-like_sf"/>
</dbReference>
<proteinExistence type="predicted"/>
<dbReference type="SUPFAM" id="SSF103084">
    <property type="entry name" value="Holliday junction resolvase RusA"/>
    <property type="match status" value="1"/>
</dbReference>
<evidence type="ECO:0000313" key="1">
    <source>
        <dbReference type="EMBL" id="UUO13901.1"/>
    </source>
</evidence>
<sequence>MSIIYFELLIRKRPVSNQTRNKINRREWINFVHSEAQKVWTGSSPIKDANLQLTLIYLCGDNYGDPNLLDTDNIIKPIQDALNELVYEDDGLISDVESHRRFLSEPIDITNLPLLLQEGVIIGEECVYVKVSESQTLEKYL</sequence>
<evidence type="ECO:0000313" key="2">
    <source>
        <dbReference type="Proteomes" id="UP001057561"/>
    </source>
</evidence>
<dbReference type="RefSeq" id="WP_168643850.1">
    <property type="nucleotide sequence ID" value="NZ_CP099464.1"/>
</dbReference>
<dbReference type="EMBL" id="CP099464">
    <property type="protein sequence ID" value="UUO13901.1"/>
    <property type="molecule type" value="Genomic_DNA"/>
</dbReference>
<organism evidence="1 2">
    <name type="scientific">Dolichospermum heterosporum TAC447</name>
    <dbReference type="NCBI Taxonomy" id="747523"/>
    <lineage>
        <taxon>Bacteria</taxon>
        <taxon>Bacillati</taxon>
        <taxon>Cyanobacteriota</taxon>
        <taxon>Cyanophyceae</taxon>
        <taxon>Nostocales</taxon>
        <taxon>Aphanizomenonaceae</taxon>
        <taxon>Dolichospermum</taxon>
        <taxon>Dolichospermum heterosporum</taxon>
    </lineage>
</organism>
<gene>
    <name evidence="1" type="ORF">NG743_17815</name>
</gene>
<accession>A0ABY5LPK9</accession>
<dbReference type="InterPro" id="IPR008822">
    <property type="entry name" value="Endonuclease_RusA-like"/>
</dbReference>
<dbReference type="Proteomes" id="UP001057561">
    <property type="component" value="Chromosome"/>
</dbReference>
<protein>
    <submittedName>
        <fullName evidence="1">RusA family crossover junction endodeoxyribonuclease</fullName>
    </submittedName>
</protein>
<reference evidence="1" key="1">
    <citation type="submission" date="2022-06" db="EMBL/GenBank/DDBJ databases">
        <title>Nostosin G and Spiroidesin B from the Cyanobacterium Dolichospermum sp. NIES-1697.</title>
        <authorList>
            <person name="Phan C.-S."/>
            <person name="Mehjabin J.J."/>
            <person name="Anas A.R.J."/>
            <person name="Hayasaka M."/>
            <person name="Onoki R."/>
            <person name="Wang J."/>
            <person name="Umezawa T."/>
            <person name="Washio K."/>
            <person name="Morikawa M."/>
            <person name="Okino T."/>
        </authorList>
    </citation>
    <scope>NUCLEOTIDE SEQUENCE</scope>
    <source>
        <strain evidence="1">NIES-1697</strain>
    </source>
</reference>
<dbReference type="Pfam" id="PF05866">
    <property type="entry name" value="RusA"/>
    <property type="match status" value="1"/>
</dbReference>
<keyword evidence="2" id="KW-1185">Reference proteome</keyword>